<feature type="binding site" evidence="9">
    <location>
        <position position="28"/>
    </location>
    <ligand>
        <name>Zn(2+)</name>
        <dbReference type="ChEBI" id="CHEBI:29105"/>
    </ligand>
</feature>
<dbReference type="InterPro" id="IPR005019">
    <property type="entry name" value="Adenine_glyco"/>
</dbReference>
<evidence type="ECO:0000256" key="7">
    <source>
        <dbReference type="ARBA" id="ARBA00057608"/>
    </source>
</evidence>
<keyword evidence="4 9" id="KW-0862">Zinc</keyword>
<name>A0A9X2WI50_9GAMM</name>
<reference evidence="10" key="1">
    <citation type="journal article" date="2022" name="Front. Microbiol.">
        <title>Genome-based taxonomic rearrangement of Oceanobacter-related bacteria including the description of Thalassolituus hydrocarbonoclasticus sp. nov. and Thalassolituus pacificus sp. nov. and emended description of the genus Thalassolituus.</title>
        <authorList>
            <person name="Dong C."/>
            <person name="Wei L."/>
            <person name="Wang J."/>
            <person name="Lai Q."/>
            <person name="Huang Z."/>
            <person name="Shao Z."/>
        </authorList>
    </citation>
    <scope>NUCLEOTIDE SEQUENCE</scope>
    <source>
        <strain evidence="10">59MF3M-4</strain>
    </source>
</reference>
<dbReference type="GO" id="GO:0008725">
    <property type="term" value="F:DNA-3-methyladenine glycosylase activity"/>
    <property type="evidence" value="ECO:0007669"/>
    <property type="project" value="UniProtKB-EC"/>
</dbReference>
<evidence type="ECO:0000313" key="11">
    <source>
        <dbReference type="Proteomes" id="UP001147830"/>
    </source>
</evidence>
<keyword evidence="1 9" id="KW-0479">Metal-binding</keyword>
<dbReference type="InterPro" id="IPR004597">
    <property type="entry name" value="Tag"/>
</dbReference>
<dbReference type="InterPro" id="IPR011257">
    <property type="entry name" value="DNA_glycosylase"/>
</dbReference>
<comment type="function">
    <text evidence="7">Hydrolysis of the deoxyribose N-glycosidic bond to excise 3-methyladenine from the damaged DNA polymer formed by alkylation lesions.</text>
</comment>
<sequence length="198" mass="22412">MSDASSSSVVKALIPCAWAKGDDYLEYHNNEWGVPNFDRQKLFEKLCLEGQQAGLSWITVLRKRDHYRQCFHGFNPQKIARMTDEQIELLLTDTGLIRNRLKLYGIRKNALALLALEQQGVDFVEFLWGFVDGQPVINRYASMKEVPTETAAAKAMSKALKKAGFTFVGPTICYAFMQSMGLVNDHMTDCPCHPDNRS</sequence>
<gene>
    <name evidence="10" type="ORF">NYR02_17945</name>
</gene>
<dbReference type="RefSeq" id="WP_260977743.1">
    <property type="nucleotide sequence ID" value="NZ_JAOANI010000029.1"/>
</dbReference>
<proteinExistence type="predicted"/>
<dbReference type="Pfam" id="PF03352">
    <property type="entry name" value="Adenine_glyco"/>
    <property type="match status" value="1"/>
</dbReference>
<feature type="binding site" evidence="9">
    <location>
        <position position="16"/>
    </location>
    <ligand>
        <name>Zn(2+)</name>
        <dbReference type="ChEBI" id="CHEBI:29105"/>
    </ligand>
</feature>
<feature type="binding site" evidence="9">
    <location>
        <position position="190"/>
    </location>
    <ligand>
        <name>Zn(2+)</name>
        <dbReference type="ChEBI" id="CHEBI:29105"/>
    </ligand>
</feature>
<dbReference type="Proteomes" id="UP001147830">
    <property type="component" value="Unassembled WGS sequence"/>
</dbReference>
<evidence type="ECO:0000256" key="6">
    <source>
        <dbReference type="ARBA" id="ARBA00052558"/>
    </source>
</evidence>
<dbReference type="EMBL" id="JAOANI010000029">
    <property type="protein sequence ID" value="MCT7360909.1"/>
    <property type="molecule type" value="Genomic_DNA"/>
</dbReference>
<dbReference type="PANTHER" id="PTHR30037:SF4">
    <property type="entry name" value="DNA-3-METHYLADENINE GLYCOSYLASE I"/>
    <property type="match status" value="1"/>
</dbReference>
<dbReference type="EC" id="3.2.2.20" evidence="8"/>
<comment type="catalytic activity">
    <reaction evidence="6">
        <text>Hydrolysis of alkylated DNA, releasing 3-methyladenine.</text>
        <dbReference type="EC" id="3.2.2.20"/>
    </reaction>
</comment>
<dbReference type="FunFam" id="1.10.340.30:FF:000009">
    <property type="entry name" value="DNA-3-methyladenine glycosylase I"/>
    <property type="match status" value="1"/>
</dbReference>
<evidence type="ECO:0000256" key="1">
    <source>
        <dbReference type="ARBA" id="ARBA00022723"/>
    </source>
</evidence>
<keyword evidence="5" id="KW-0234">DNA repair</keyword>
<keyword evidence="3" id="KW-0378">Hydrolase</keyword>
<evidence type="ECO:0000256" key="2">
    <source>
        <dbReference type="ARBA" id="ARBA00022763"/>
    </source>
</evidence>
<protein>
    <recommendedName>
        <fullName evidence="8">DNA-3-methyladenine glycosylase I</fullName>
        <ecNumber evidence="8">3.2.2.20</ecNumber>
    </recommendedName>
</protein>
<dbReference type="Gene3D" id="1.10.340.30">
    <property type="entry name" value="Hypothetical protein, domain 2"/>
    <property type="match status" value="1"/>
</dbReference>
<dbReference type="GO" id="GO:0046872">
    <property type="term" value="F:metal ion binding"/>
    <property type="evidence" value="ECO:0007669"/>
    <property type="project" value="UniProtKB-KW"/>
</dbReference>
<organism evidence="10 11">
    <name type="scientific">Thalassolituus pacificus</name>
    <dbReference type="NCBI Taxonomy" id="2975440"/>
    <lineage>
        <taxon>Bacteria</taxon>
        <taxon>Pseudomonadati</taxon>
        <taxon>Pseudomonadota</taxon>
        <taxon>Gammaproteobacteria</taxon>
        <taxon>Oceanospirillales</taxon>
        <taxon>Oceanospirillaceae</taxon>
        <taxon>Thalassolituus</taxon>
    </lineage>
</organism>
<keyword evidence="11" id="KW-1185">Reference proteome</keyword>
<evidence type="ECO:0000256" key="8">
    <source>
        <dbReference type="ARBA" id="ARBA00066766"/>
    </source>
</evidence>
<feature type="binding site" evidence="9">
    <location>
        <position position="186"/>
    </location>
    <ligand>
        <name>Zn(2+)</name>
        <dbReference type="ChEBI" id="CHEBI:29105"/>
    </ligand>
</feature>
<dbReference type="InterPro" id="IPR052891">
    <property type="entry name" value="DNA-3mA_glycosylase"/>
</dbReference>
<evidence type="ECO:0000313" key="10">
    <source>
        <dbReference type="EMBL" id="MCT7360909.1"/>
    </source>
</evidence>
<dbReference type="GO" id="GO:0006284">
    <property type="term" value="P:base-excision repair"/>
    <property type="evidence" value="ECO:0007669"/>
    <property type="project" value="InterPro"/>
</dbReference>
<comment type="caution">
    <text evidence="10">The sequence shown here is derived from an EMBL/GenBank/DDBJ whole genome shotgun (WGS) entry which is preliminary data.</text>
</comment>
<evidence type="ECO:0000256" key="5">
    <source>
        <dbReference type="ARBA" id="ARBA00023204"/>
    </source>
</evidence>
<dbReference type="SUPFAM" id="SSF48150">
    <property type="entry name" value="DNA-glycosylase"/>
    <property type="match status" value="1"/>
</dbReference>
<dbReference type="AlphaFoldDB" id="A0A9X2WI50"/>
<dbReference type="PANTHER" id="PTHR30037">
    <property type="entry name" value="DNA-3-METHYLADENINE GLYCOSYLASE 1"/>
    <property type="match status" value="1"/>
</dbReference>
<keyword evidence="2" id="KW-0227">DNA damage</keyword>
<reference evidence="10" key="2">
    <citation type="submission" date="2022-08" db="EMBL/GenBank/DDBJ databases">
        <authorList>
            <person name="Dong C."/>
        </authorList>
    </citation>
    <scope>NUCLEOTIDE SEQUENCE</scope>
    <source>
        <strain evidence="10">59MF3M-4</strain>
    </source>
</reference>
<evidence type="ECO:0000256" key="4">
    <source>
        <dbReference type="ARBA" id="ARBA00022833"/>
    </source>
</evidence>
<evidence type="ECO:0000256" key="3">
    <source>
        <dbReference type="ARBA" id="ARBA00022801"/>
    </source>
</evidence>
<dbReference type="NCBIfam" id="TIGR00624">
    <property type="entry name" value="tag"/>
    <property type="match status" value="1"/>
</dbReference>
<evidence type="ECO:0000256" key="9">
    <source>
        <dbReference type="PIRSR" id="PIRSR604597-1"/>
    </source>
</evidence>
<accession>A0A9X2WI50</accession>